<evidence type="ECO:0000256" key="1">
    <source>
        <dbReference type="ARBA" id="ARBA00022801"/>
    </source>
</evidence>
<dbReference type="PANTHER" id="PTHR43156">
    <property type="entry name" value="STAGE II SPORULATION PROTEIN E-RELATED"/>
    <property type="match status" value="1"/>
</dbReference>
<dbReference type="InterPro" id="IPR052016">
    <property type="entry name" value="Bact_Sigma-Reg"/>
</dbReference>
<dbReference type="InterPro" id="IPR036457">
    <property type="entry name" value="PPM-type-like_dom_sf"/>
</dbReference>
<sequence length="91" mass="10461">MGLEPDISQFVHKITVRLNPQDVLILFTDGITEGENSYGQHYGIDRLCEVALCHHEQTSEDRKNAIVSDVFEHIGRQRIFNNITLIILKQK</sequence>
<dbReference type="InterPro" id="IPR001932">
    <property type="entry name" value="PPM-type_phosphatase-like_dom"/>
</dbReference>
<protein>
    <submittedName>
        <fullName evidence="3">Phosphoserine phosphatase</fullName>
    </submittedName>
</protein>
<dbReference type="EMBL" id="ABYK01000003">
    <property type="protein sequence ID" value="EDZ96726.1"/>
    <property type="molecule type" value="Genomic_DNA"/>
</dbReference>
<proteinExistence type="predicted"/>
<reference evidence="3 4" key="1">
    <citation type="journal article" date="2011" name="Appl. Environ. Microbiol.">
        <title>Contribution of a Sodium Ion Gradient to Energy Conservation during Fermentation in the Cyanobacterium Arthrospira (Spirulina) maxima CS-328.</title>
        <authorList>
            <person name="Carrieri D."/>
            <person name="Ananyev G."/>
            <person name="Lenz O."/>
            <person name="Bryant D.A."/>
            <person name="Dismukes G.C."/>
        </authorList>
    </citation>
    <scope>NUCLEOTIDE SEQUENCE [LARGE SCALE GENOMIC DNA]</scope>
    <source>
        <strain evidence="3 4">CS-328</strain>
    </source>
</reference>
<evidence type="ECO:0000313" key="4">
    <source>
        <dbReference type="Proteomes" id="UP000004061"/>
    </source>
</evidence>
<comment type="caution">
    <text evidence="3">The sequence shown here is derived from an EMBL/GenBank/DDBJ whole genome shotgun (WGS) entry which is preliminary data.</text>
</comment>
<evidence type="ECO:0000313" key="3">
    <source>
        <dbReference type="EMBL" id="EDZ96726.1"/>
    </source>
</evidence>
<dbReference type="Pfam" id="PF07228">
    <property type="entry name" value="SpoIIE"/>
    <property type="match status" value="1"/>
</dbReference>
<dbReference type="Gene3D" id="3.60.40.10">
    <property type="entry name" value="PPM-type phosphatase domain"/>
    <property type="match status" value="1"/>
</dbReference>
<keyword evidence="4" id="KW-1185">Reference proteome</keyword>
<dbReference type="Proteomes" id="UP000004061">
    <property type="component" value="Unassembled WGS sequence"/>
</dbReference>
<dbReference type="GO" id="GO:0016791">
    <property type="term" value="F:phosphatase activity"/>
    <property type="evidence" value="ECO:0007669"/>
    <property type="project" value="TreeGrafter"/>
</dbReference>
<gene>
    <name evidence="3" type="ORF">AmaxDRAFT_0650</name>
</gene>
<accession>B5VVU9</accession>
<organism evidence="3 4">
    <name type="scientific">Limnospira maxima CS-328</name>
    <dbReference type="NCBI Taxonomy" id="513049"/>
    <lineage>
        <taxon>Bacteria</taxon>
        <taxon>Bacillati</taxon>
        <taxon>Cyanobacteriota</taxon>
        <taxon>Cyanophyceae</taxon>
        <taxon>Oscillatoriophycideae</taxon>
        <taxon>Oscillatoriales</taxon>
        <taxon>Sirenicapillariaceae</taxon>
        <taxon>Limnospira</taxon>
    </lineage>
</organism>
<dbReference type="AlphaFoldDB" id="B5VVU9"/>
<evidence type="ECO:0000259" key="2">
    <source>
        <dbReference type="Pfam" id="PF07228"/>
    </source>
</evidence>
<keyword evidence="1" id="KW-0378">Hydrolase</keyword>
<dbReference type="PANTHER" id="PTHR43156:SF2">
    <property type="entry name" value="STAGE II SPORULATION PROTEIN E"/>
    <property type="match status" value="1"/>
</dbReference>
<name>B5VVU9_LIMMA</name>
<feature type="domain" description="PPM-type phosphatase" evidence="2">
    <location>
        <begin position="2"/>
        <end position="89"/>
    </location>
</feature>